<dbReference type="InterPro" id="IPR036390">
    <property type="entry name" value="WH_DNA-bd_sf"/>
</dbReference>
<dbReference type="GO" id="GO:0006351">
    <property type="term" value="P:DNA-templated transcription"/>
    <property type="evidence" value="ECO:0007669"/>
    <property type="project" value="TreeGrafter"/>
</dbReference>
<dbReference type="Pfam" id="PF03466">
    <property type="entry name" value="LysR_substrate"/>
    <property type="match status" value="1"/>
</dbReference>
<dbReference type="SUPFAM" id="SSF46785">
    <property type="entry name" value="Winged helix' DNA-binding domain"/>
    <property type="match status" value="1"/>
</dbReference>
<dbReference type="SUPFAM" id="SSF53850">
    <property type="entry name" value="Periplasmic binding protein-like II"/>
    <property type="match status" value="1"/>
</dbReference>
<dbReference type="InterPro" id="IPR005119">
    <property type="entry name" value="LysR_subst-bd"/>
</dbReference>
<dbReference type="CDD" id="cd08432">
    <property type="entry name" value="PBP2_GcdR_TrpI_HvrB_AmpR_like"/>
    <property type="match status" value="1"/>
</dbReference>
<dbReference type="Proteomes" id="UP000194161">
    <property type="component" value="Chromosome"/>
</dbReference>
<feature type="domain" description="HTH lysR-type" evidence="5">
    <location>
        <begin position="9"/>
        <end position="66"/>
    </location>
</feature>
<dbReference type="FunFam" id="1.10.10.10:FF:000001">
    <property type="entry name" value="LysR family transcriptional regulator"/>
    <property type="match status" value="1"/>
</dbReference>
<organism evidence="6 7">
    <name type="scientific">Bordetella genomosp. 13</name>
    <dbReference type="NCBI Taxonomy" id="463040"/>
    <lineage>
        <taxon>Bacteria</taxon>
        <taxon>Pseudomonadati</taxon>
        <taxon>Pseudomonadota</taxon>
        <taxon>Betaproteobacteria</taxon>
        <taxon>Burkholderiales</taxon>
        <taxon>Alcaligenaceae</taxon>
        <taxon>Bordetella</taxon>
    </lineage>
</organism>
<evidence type="ECO:0000256" key="3">
    <source>
        <dbReference type="ARBA" id="ARBA00023125"/>
    </source>
</evidence>
<dbReference type="PROSITE" id="PS50931">
    <property type="entry name" value="HTH_LYSR"/>
    <property type="match status" value="1"/>
</dbReference>
<keyword evidence="7" id="KW-1185">Reference proteome</keyword>
<evidence type="ECO:0000256" key="2">
    <source>
        <dbReference type="ARBA" id="ARBA00023015"/>
    </source>
</evidence>
<keyword evidence="3" id="KW-0238">DNA-binding</keyword>
<dbReference type="OrthoDB" id="8688993at2"/>
<dbReference type="Gene3D" id="3.40.190.10">
    <property type="entry name" value="Periplasmic binding protein-like II"/>
    <property type="match status" value="2"/>
</dbReference>
<dbReference type="GO" id="GO:0003700">
    <property type="term" value="F:DNA-binding transcription factor activity"/>
    <property type="evidence" value="ECO:0007669"/>
    <property type="project" value="InterPro"/>
</dbReference>
<dbReference type="InterPro" id="IPR036388">
    <property type="entry name" value="WH-like_DNA-bd_sf"/>
</dbReference>
<dbReference type="RefSeq" id="WP_086077049.1">
    <property type="nucleotide sequence ID" value="NZ_CP021111.1"/>
</dbReference>
<dbReference type="KEGG" id="bgm:CAL15_01720"/>
<dbReference type="GO" id="GO:0043565">
    <property type="term" value="F:sequence-specific DNA binding"/>
    <property type="evidence" value="ECO:0007669"/>
    <property type="project" value="TreeGrafter"/>
</dbReference>
<keyword evidence="2" id="KW-0805">Transcription regulation</keyword>
<dbReference type="PRINTS" id="PR00039">
    <property type="entry name" value="HTHLYSR"/>
</dbReference>
<gene>
    <name evidence="6" type="ORF">CAL15_01720</name>
</gene>
<evidence type="ECO:0000313" key="6">
    <source>
        <dbReference type="EMBL" id="ARP93213.1"/>
    </source>
</evidence>
<comment type="similarity">
    <text evidence="1">Belongs to the LysR transcriptional regulatory family.</text>
</comment>
<evidence type="ECO:0000256" key="1">
    <source>
        <dbReference type="ARBA" id="ARBA00009437"/>
    </source>
</evidence>
<evidence type="ECO:0000313" key="7">
    <source>
        <dbReference type="Proteomes" id="UP000194161"/>
    </source>
</evidence>
<accession>A0A1W6Z755</accession>
<dbReference type="AlphaFoldDB" id="A0A1W6Z755"/>
<protein>
    <submittedName>
        <fullName evidence="6">LysR family transcriptional regulator</fullName>
    </submittedName>
</protein>
<dbReference type="PANTHER" id="PTHR30537">
    <property type="entry name" value="HTH-TYPE TRANSCRIPTIONAL REGULATOR"/>
    <property type="match status" value="1"/>
</dbReference>
<sequence>MSTDLARLPPLDLLRGFVAVGRRMSITLAAQDLHLTQSAISRQVRALEDHLGVALLTRGFRSVSFTAEGARLFRLADPWMTELGELTALYREPQRRAAVTVTTTIGVASLWLLPRLGEFQAAHPGVDVRVAADNRLLDLSREHIDIAIRYCTPAQAPRGARRMFGEALAPVAHPSLGLRKLDRAALARHTLLEFDGQDWPWLHWQEWLAAHGLAKARPKAMLRLNQYDQVVHAALAGHGIALGRLALVEPMLRDGRLVAVGQAHPIDADGPAYWLVRSPLARGAEAGVVADWLHEQAKAMTTSAAASRAR</sequence>
<dbReference type="EMBL" id="CP021111">
    <property type="protein sequence ID" value="ARP93213.1"/>
    <property type="molecule type" value="Genomic_DNA"/>
</dbReference>
<reference evidence="6 7" key="1">
    <citation type="submission" date="2017-05" db="EMBL/GenBank/DDBJ databases">
        <title>Complete and WGS of Bordetella genogroups.</title>
        <authorList>
            <person name="Spilker T."/>
            <person name="LiPuma J."/>
        </authorList>
    </citation>
    <scope>NUCLEOTIDE SEQUENCE [LARGE SCALE GENOMIC DNA]</scope>
    <source>
        <strain evidence="6 7">AU7206</strain>
    </source>
</reference>
<dbReference type="Gene3D" id="1.10.10.10">
    <property type="entry name" value="Winged helix-like DNA-binding domain superfamily/Winged helix DNA-binding domain"/>
    <property type="match status" value="1"/>
</dbReference>
<dbReference type="Pfam" id="PF00126">
    <property type="entry name" value="HTH_1"/>
    <property type="match status" value="1"/>
</dbReference>
<dbReference type="InterPro" id="IPR000847">
    <property type="entry name" value="LysR_HTH_N"/>
</dbReference>
<keyword evidence="4" id="KW-0804">Transcription</keyword>
<evidence type="ECO:0000256" key="4">
    <source>
        <dbReference type="ARBA" id="ARBA00023163"/>
    </source>
</evidence>
<dbReference type="InterPro" id="IPR058163">
    <property type="entry name" value="LysR-type_TF_proteobact-type"/>
</dbReference>
<dbReference type="STRING" id="463040.CAL15_01720"/>
<name>A0A1W6Z755_9BORD</name>
<evidence type="ECO:0000259" key="5">
    <source>
        <dbReference type="PROSITE" id="PS50931"/>
    </source>
</evidence>
<proteinExistence type="inferred from homology"/>
<dbReference type="PANTHER" id="PTHR30537:SF26">
    <property type="entry name" value="GLYCINE CLEAVAGE SYSTEM TRANSCRIPTIONAL ACTIVATOR"/>
    <property type="match status" value="1"/>
</dbReference>